<evidence type="ECO:0000256" key="1">
    <source>
        <dbReference type="SAM" id="MobiDB-lite"/>
    </source>
</evidence>
<accession>A0AAN6MAD1</accession>
<keyword evidence="3" id="KW-1185">Reference proteome</keyword>
<evidence type="ECO:0000313" key="2">
    <source>
        <dbReference type="EMBL" id="KAK3896772.1"/>
    </source>
</evidence>
<reference evidence="2" key="1">
    <citation type="journal article" date="2023" name="Mol. Phylogenet. Evol.">
        <title>Genome-scale phylogeny and comparative genomics of the fungal order Sordariales.</title>
        <authorList>
            <person name="Hensen N."/>
            <person name="Bonometti L."/>
            <person name="Westerberg I."/>
            <person name="Brannstrom I.O."/>
            <person name="Guillou S."/>
            <person name="Cros-Aarteil S."/>
            <person name="Calhoun S."/>
            <person name="Haridas S."/>
            <person name="Kuo A."/>
            <person name="Mondo S."/>
            <person name="Pangilinan J."/>
            <person name="Riley R."/>
            <person name="LaButti K."/>
            <person name="Andreopoulos B."/>
            <person name="Lipzen A."/>
            <person name="Chen C."/>
            <person name="Yan M."/>
            <person name="Daum C."/>
            <person name="Ng V."/>
            <person name="Clum A."/>
            <person name="Steindorff A."/>
            <person name="Ohm R.A."/>
            <person name="Martin F."/>
            <person name="Silar P."/>
            <person name="Natvig D.O."/>
            <person name="Lalanne C."/>
            <person name="Gautier V."/>
            <person name="Ament-Velasquez S.L."/>
            <person name="Kruys A."/>
            <person name="Hutchinson M.I."/>
            <person name="Powell A.J."/>
            <person name="Barry K."/>
            <person name="Miller A.N."/>
            <person name="Grigoriev I.V."/>
            <person name="Debuchy R."/>
            <person name="Gladieux P."/>
            <person name="Hiltunen Thoren M."/>
            <person name="Johannesson H."/>
        </authorList>
    </citation>
    <scope>NUCLEOTIDE SEQUENCE</scope>
    <source>
        <strain evidence="2">CBS 103.79</strain>
    </source>
</reference>
<dbReference type="Proteomes" id="UP001303889">
    <property type="component" value="Unassembled WGS sequence"/>
</dbReference>
<dbReference type="EMBL" id="MU856408">
    <property type="protein sequence ID" value="KAK3896772.1"/>
    <property type="molecule type" value="Genomic_DNA"/>
</dbReference>
<comment type="caution">
    <text evidence="2">The sequence shown here is derived from an EMBL/GenBank/DDBJ whole genome shotgun (WGS) entry which is preliminary data.</text>
</comment>
<gene>
    <name evidence="2" type="ORF">C8A05DRAFT_20328</name>
</gene>
<organism evidence="2 3">
    <name type="scientific">Staphylotrichum tortipilum</name>
    <dbReference type="NCBI Taxonomy" id="2831512"/>
    <lineage>
        <taxon>Eukaryota</taxon>
        <taxon>Fungi</taxon>
        <taxon>Dikarya</taxon>
        <taxon>Ascomycota</taxon>
        <taxon>Pezizomycotina</taxon>
        <taxon>Sordariomycetes</taxon>
        <taxon>Sordariomycetidae</taxon>
        <taxon>Sordariales</taxon>
        <taxon>Chaetomiaceae</taxon>
        <taxon>Staphylotrichum</taxon>
    </lineage>
</organism>
<name>A0AAN6MAD1_9PEZI</name>
<sequence>MGQVKGMRADQANEREATKMQIRVLQDKVASLLGTPTTTPQSLTLPAPLEAIVTPPGVVPMPPAPPEVTIAPPSAPGQTKKRATLPDPPRFDGNRSKFPAWLLEMQNKLQTDGEALGSSRDQFNYVFSRLGFASVMASLFKWEQANLLSIDWNALWTPNPNTACNTKGSVVVTVPTYPIALTNLQLSVAVDMSVTGKATQPM</sequence>
<reference evidence="2" key="2">
    <citation type="submission" date="2023-05" db="EMBL/GenBank/DDBJ databases">
        <authorList>
            <consortium name="Lawrence Berkeley National Laboratory"/>
            <person name="Steindorff A."/>
            <person name="Hensen N."/>
            <person name="Bonometti L."/>
            <person name="Westerberg I."/>
            <person name="Brannstrom I.O."/>
            <person name="Guillou S."/>
            <person name="Cros-Aarteil S."/>
            <person name="Calhoun S."/>
            <person name="Haridas S."/>
            <person name="Kuo A."/>
            <person name="Mondo S."/>
            <person name="Pangilinan J."/>
            <person name="Riley R."/>
            <person name="Labutti K."/>
            <person name="Andreopoulos B."/>
            <person name="Lipzen A."/>
            <person name="Chen C."/>
            <person name="Yanf M."/>
            <person name="Daum C."/>
            <person name="Ng V."/>
            <person name="Clum A."/>
            <person name="Ohm R."/>
            <person name="Martin F."/>
            <person name="Silar P."/>
            <person name="Natvig D."/>
            <person name="Lalanne C."/>
            <person name="Gautier V."/>
            <person name="Ament-Velasquez S.L."/>
            <person name="Kruys A."/>
            <person name="Hutchinson M.I."/>
            <person name="Powell A.J."/>
            <person name="Barry K."/>
            <person name="Miller A.N."/>
            <person name="Grigoriev I.V."/>
            <person name="Debuchy R."/>
            <person name="Gladieux P."/>
            <person name="Thoren M.H."/>
            <person name="Johannesson H."/>
        </authorList>
    </citation>
    <scope>NUCLEOTIDE SEQUENCE</scope>
    <source>
        <strain evidence="2">CBS 103.79</strain>
    </source>
</reference>
<feature type="region of interest" description="Disordered" evidence="1">
    <location>
        <begin position="70"/>
        <end position="91"/>
    </location>
</feature>
<proteinExistence type="predicted"/>
<dbReference type="AlphaFoldDB" id="A0AAN6MAD1"/>
<evidence type="ECO:0000313" key="3">
    <source>
        <dbReference type="Proteomes" id="UP001303889"/>
    </source>
</evidence>
<protein>
    <submittedName>
        <fullName evidence="2">Uncharacterized protein</fullName>
    </submittedName>
</protein>